<dbReference type="SUPFAM" id="SSF51011">
    <property type="entry name" value="Glycosyl hydrolase domain"/>
    <property type="match status" value="1"/>
</dbReference>
<proteinExistence type="predicted"/>
<keyword evidence="1 4" id="KW-0378">Hydrolase</keyword>
<gene>
    <name evidence="4" type="ORF">RZO55_24845</name>
</gene>
<dbReference type="InterPro" id="IPR017853">
    <property type="entry name" value="GH"/>
</dbReference>
<dbReference type="Proteomes" id="UP001276854">
    <property type="component" value="Unassembled WGS sequence"/>
</dbReference>
<dbReference type="SUPFAM" id="SSF51445">
    <property type="entry name" value="(Trans)glycosidases"/>
    <property type="match status" value="1"/>
</dbReference>
<dbReference type="PANTHER" id="PTHR10357">
    <property type="entry name" value="ALPHA-AMYLASE FAMILY MEMBER"/>
    <property type="match status" value="1"/>
</dbReference>
<keyword evidence="2" id="KW-0326">Glycosidase</keyword>
<evidence type="ECO:0000256" key="2">
    <source>
        <dbReference type="ARBA" id="ARBA00023295"/>
    </source>
</evidence>
<dbReference type="EMBL" id="JAWONS010000329">
    <property type="protein sequence ID" value="MDW2800804.1"/>
    <property type="molecule type" value="Genomic_DNA"/>
</dbReference>
<dbReference type="PANTHER" id="PTHR10357:SF210">
    <property type="entry name" value="MALTODEXTRIN GLUCOSIDASE"/>
    <property type="match status" value="1"/>
</dbReference>
<dbReference type="RefSeq" id="WP_318066965.1">
    <property type="nucleotide sequence ID" value="NZ_JAWONS010000329.1"/>
</dbReference>
<dbReference type="GO" id="GO:0016787">
    <property type="term" value="F:hydrolase activity"/>
    <property type="evidence" value="ECO:0007669"/>
    <property type="project" value="UniProtKB-KW"/>
</dbReference>
<keyword evidence="5" id="KW-1185">Reference proteome</keyword>
<reference evidence="4 5" key="1">
    <citation type="submission" date="2023-10" db="EMBL/GenBank/DDBJ databases">
        <title>A novel Glycoside Hydrolase 43-Like Enzyme from Clostrdium boliviensis is an Endo-xylanase, and a Candidate for Xylooligosaccharides Production from Different Xylan Substrates.</title>
        <authorList>
            <person name="Alvarez M.T."/>
            <person name="Rocabado-Villegas L.R."/>
            <person name="Salas-Veizaga D.M."/>
            <person name="Linares-Pasten J.A."/>
            <person name="Gudmundsdottir E.E."/>
            <person name="Hreggvidsson G.O."/>
            <person name="Adlercreutz P."/>
            <person name="Nordberg Karlsson E."/>
        </authorList>
    </citation>
    <scope>NUCLEOTIDE SEQUENCE [LARGE SCALE GENOMIC DNA]</scope>
    <source>
        <strain evidence="4 5">E-1</strain>
    </source>
</reference>
<dbReference type="InterPro" id="IPR045857">
    <property type="entry name" value="O16G_dom_2"/>
</dbReference>
<dbReference type="SMART" id="SM00642">
    <property type="entry name" value="Aamy"/>
    <property type="match status" value="1"/>
</dbReference>
<dbReference type="InterPro" id="IPR006047">
    <property type="entry name" value="GH13_cat_dom"/>
</dbReference>
<feature type="domain" description="Glycosyl hydrolase family 13 catalytic" evidence="3">
    <location>
        <begin position="1"/>
        <end position="272"/>
    </location>
</feature>
<dbReference type="InterPro" id="IPR013780">
    <property type="entry name" value="Glyco_hydro_b"/>
</dbReference>
<dbReference type="Gene3D" id="3.90.400.10">
    <property type="entry name" value="Oligo-1,6-glucosidase, Domain 2"/>
    <property type="match status" value="1"/>
</dbReference>
<evidence type="ECO:0000256" key="1">
    <source>
        <dbReference type="ARBA" id="ARBA00022801"/>
    </source>
</evidence>
<protein>
    <submittedName>
        <fullName evidence="4">Alpha-amylase family glycosyl hydrolase</fullName>
    </submittedName>
</protein>
<dbReference type="Gene3D" id="3.20.20.80">
    <property type="entry name" value="Glycosidases"/>
    <property type="match status" value="1"/>
</dbReference>
<name>A0ABU4GT45_9CLOT</name>
<evidence type="ECO:0000313" key="5">
    <source>
        <dbReference type="Proteomes" id="UP001276854"/>
    </source>
</evidence>
<evidence type="ECO:0000313" key="4">
    <source>
        <dbReference type="EMBL" id="MDW2800804.1"/>
    </source>
</evidence>
<sequence length="358" mass="41612">MAAYGFRVVLDGVFNHCGRDFFAYQDVLANGRNSEYCSWFSGIDFNLESPLGDPFCYDTWGGYFELPKFNLNNSQVVDYLLKAVLYWIDYFDIDGLRLDAADCLNPDFMKVLRKKTIERKDDFWLMGEVVHGDYREWISEEQLDAVTNYEIFKGLYSSHNDQNLFEIAHSLNREFDSESGIYRNFMLYNFVDNHDQNRLASLVAQTSYLYTIYILLFTIPGIPSIYYGSEWGLKGVKENGSDSAIRPYIDIEQVIPDEPDLEGVIKKLIQIRKKIPALKTGTYKQISIEYQKPFIFQRDLGDDHVLVMINATPNEHIVNLEQYSSTGCLDILNNEQLLNDLIDIKITPYWGRIIYFKS</sequence>
<accession>A0ABU4GT45</accession>
<comment type="caution">
    <text evidence="4">The sequence shown here is derived from an EMBL/GenBank/DDBJ whole genome shotgun (WGS) entry which is preliminary data.</text>
</comment>
<organism evidence="4 5">
    <name type="scientific">Clostridium boliviensis</name>
    <dbReference type="NCBI Taxonomy" id="318465"/>
    <lineage>
        <taxon>Bacteria</taxon>
        <taxon>Bacillati</taxon>
        <taxon>Bacillota</taxon>
        <taxon>Clostridia</taxon>
        <taxon>Eubacteriales</taxon>
        <taxon>Clostridiaceae</taxon>
        <taxon>Clostridium</taxon>
    </lineage>
</organism>
<dbReference type="Pfam" id="PF00128">
    <property type="entry name" value="Alpha-amylase"/>
    <property type="match status" value="1"/>
</dbReference>
<dbReference type="Gene3D" id="2.60.40.1180">
    <property type="entry name" value="Golgi alpha-mannosidase II"/>
    <property type="match status" value="1"/>
</dbReference>
<evidence type="ECO:0000259" key="3">
    <source>
        <dbReference type="SMART" id="SM00642"/>
    </source>
</evidence>